<feature type="transmembrane region" description="Helical" evidence="2">
    <location>
        <begin position="42"/>
        <end position="64"/>
    </location>
</feature>
<name>A0A2T3Y1C2_9BURK</name>
<evidence type="ECO:0000256" key="1">
    <source>
        <dbReference type="SAM" id="MobiDB-lite"/>
    </source>
</evidence>
<feature type="compositionally biased region" description="Low complexity" evidence="1">
    <location>
        <begin position="149"/>
        <end position="176"/>
    </location>
</feature>
<reference evidence="4 5" key="1">
    <citation type="submission" date="2018-03" db="EMBL/GenBank/DDBJ databases">
        <title>Whole genome analyses suggest that Burkholderia sensu lato contains two further novel genera in the rhizoxinica-symbiotica group Mycetohabitans gen. nov., and Trinickia gen. nov.: implications for the evolution of diazotrophy and nodulation in the Burkholderiaceae.</title>
        <authorList>
            <person name="Estrada De Los Santos P."/>
            <person name="Palmer M."/>
            <person name="Chavez-Ramirez B."/>
            <person name="Steenkamp E.T."/>
            <person name="Hirsch A.M."/>
            <person name="Manyaka P."/>
            <person name="Maluk M."/>
            <person name="Lafos M."/>
            <person name="Crook M."/>
            <person name="Gross E."/>
            <person name="Simon M.F."/>
            <person name="Bueno Dos Reis Junior F."/>
            <person name="Poole P.S."/>
            <person name="Venter S.N."/>
            <person name="James E.K."/>
        </authorList>
    </citation>
    <scope>NUCLEOTIDE SEQUENCE [LARGE SCALE GENOMIC DNA]</scope>
    <source>
        <strain evidence="4 5">JPY-366</strain>
    </source>
</reference>
<evidence type="ECO:0000313" key="4">
    <source>
        <dbReference type="EMBL" id="PTB22548.1"/>
    </source>
</evidence>
<protein>
    <submittedName>
        <fullName evidence="4">Energy transducer TonB</fullName>
    </submittedName>
</protein>
<sequence length="280" mass="30870">MASSCKPCSRRERPARSTFSLPCTVNKRWVSSDAERSRCWRLVVAALLASAAWGLFLSNSRWLFSGSEPLKRRDEPIDMRLVEWPVTPQDAGRNSAIARAPDAATHAFPRPAEQPMRPVARRHEIARNPLPKAENPPPVPPPTTETVRRTAPPVTPSVSSNPTESSARQSSASAGSPLDTQQSTEGHSDTQESGPARLVAQPLPDLPDDLREDGYQFVAVARFVIHANGTFDVELIKPTPNPRLNQILIATLHRWRFVPATAAGHPVESRQDVRVHFNVD</sequence>
<dbReference type="InterPro" id="IPR037682">
    <property type="entry name" value="TonB_C"/>
</dbReference>
<dbReference type="EMBL" id="PYUC01000001">
    <property type="protein sequence ID" value="PTB22548.1"/>
    <property type="molecule type" value="Genomic_DNA"/>
</dbReference>
<dbReference type="SUPFAM" id="SSF74653">
    <property type="entry name" value="TolA/TonB C-terminal domain"/>
    <property type="match status" value="1"/>
</dbReference>
<keyword evidence="2" id="KW-0472">Membrane</keyword>
<proteinExistence type="predicted"/>
<dbReference type="AlphaFoldDB" id="A0A2T3Y1C2"/>
<accession>A0A2T3Y1C2</accession>
<keyword evidence="2" id="KW-1133">Transmembrane helix</keyword>
<feature type="domain" description="TonB C-terminal" evidence="3">
    <location>
        <begin position="191"/>
        <end position="280"/>
    </location>
</feature>
<feature type="compositionally biased region" description="Pro residues" evidence="1">
    <location>
        <begin position="134"/>
        <end position="143"/>
    </location>
</feature>
<dbReference type="Proteomes" id="UP000240638">
    <property type="component" value="Unassembled WGS sequence"/>
</dbReference>
<gene>
    <name evidence="4" type="ORF">C9I57_01860</name>
</gene>
<comment type="caution">
    <text evidence="4">The sequence shown here is derived from an EMBL/GenBank/DDBJ whole genome shotgun (WGS) entry which is preliminary data.</text>
</comment>
<dbReference type="PROSITE" id="PS52015">
    <property type="entry name" value="TONB_CTD"/>
    <property type="match status" value="1"/>
</dbReference>
<feature type="region of interest" description="Disordered" evidence="1">
    <location>
        <begin position="127"/>
        <end position="207"/>
    </location>
</feature>
<keyword evidence="2" id="KW-0812">Transmembrane</keyword>
<evidence type="ECO:0000313" key="5">
    <source>
        <dbReference type="Proteomes" id="UP000240638"/>
    </source>
</evidence>
<dbReference type="Gene3D" id="3.30.1150.10">
    <property type="match status" value="1"/>
</dbReference>
<dbReference type="Pfam" id="PF03544">
    <property type="entry name" value="TonB_C"/>
    <property type="match status" value="1"/>
</dbReference>
<dbReference type="GO" id="GO:0055085">
    <property type="term" value="P:transmembrane transport"/>
    <property type="evidence" value="ECO:0007669"/>
    <property type="project" value="InterPro"/>
</dbReference>
<evidence type="ECO:0000256" key="2">
    <source>
        <dbReference type="SAM" id="Phobius"/>
    </source>
</evidence>
<evidence type="ECO:0000259" key="3">
    <source>
        <dbReference type="PROSITE" id="PS52015"/>
    </source>
</evidence>
<organism evidence="4 5">
    <name type="scientific">Trinickia symbiotica</name>
    <dbReference type="NCBI Taxonomy" id="863227"/>
    <lineage>
        <taxon>Bacteria</taxon>
        <taxon>Pseudomonadati</taxon>
        <taxon>Pseudomonadota</taxon>
        <taxon>Betaproteobacteria</taxon>
        <taxon>Burkholderiales</taxon>
        <taxon>Burkholderiaceae</taxon>
        <taxon>Trinickia</taxon>
    </lineage>
</organism>